<name>A0A2H0UT83_9BACT</name>
<dbReference type="EMBL" id="PFAZ01000001">
    <property type="protein sequence ID" value="PIR89603.1"/>
    <property type="molecule type" value="Genomic_DNA"/>
</dbReference>
<dbReference type="InterPro" id="IPR009061">
    <property type="entry name" value="DNA-bd_dom_put_sf"/>
</dbReference>
<comment type="caution">
    <text evidence="2">The sequence shown here is derived from an EMBL/GenBank/DDBJ whole genome shotgun (WGS) entry which is preliminary data.</text>
</comment>
<dbReference type="Proteomes" id="UP000231157">
    <property type="component" value="Unassembled WGS sequence"/>
</dbReference>
<gene>
    <name evidence="2" type="ORF">COU07_01765</name>
</gene>
<evidence type="ECO:0000313" key="3">
    <source>
        <dbReference type="Proteomes" id="UP000231157"/>
    </source>
</evidence>
<reference evidence="3" key="1">
    <citation type="submission" date="2017-09" db="EMBL/GenBank/DDBJ databases">
        <title>Depth-based differentiation of microbial function through sediment-hosted aquifers and enrichment of novel symbionts in the deep terrestrial subsurface.</title>
        <authorList>
            <person name="Probst A.J."/>
            <person name="Ladd B."/>
            <person name="Jarett J.K."/>
            <person name="Geller-Mcgrath D.E."/>
            <person name="Sieber C.M.K."/>
            <person name="Emerson J.B."/>
            <person name="Anantharaman K."/>
            <person name="Thomas B.C."/>
            <person name="Malmstrom R."/>
            <person name="Stieglmeier M."/>
            <person name="Klingl A."/>
            <person name="Woyke T."/>
            <person name="Ryan C.M."/>
            <person name="Banfield J.F."/>
        </authorList>
    </citation>
    <scope>NUCLEOTIDE SEQUENCE [LARGE SCALE GENOMIC DNA]</scope>
</reference>
<proteinExistence type="predicted"/>
<feature type="domain" description="Helix-turn-helix" evidence="1">
    <location>
        <begin position="8"/>
        <end position="55"/>
    </location>
</feature>
<dbReference type="Pfam" id="PF12728">
    <property type="entry name" value="HTH_17"/>
    <property type="match status" value="1"/>
</dbReference>
<evidence type="ECO:0000313" key="2">
    <source>
        <dbReference type="EMBL" id="PIR89603.1"/>
    </source>
</evidence>
<organism evidence="2 3">
    <name type="scientific">Candidatus Harrisonbacteria bacterium CG10_big_fil_rev_8_21_14_0_10_40_38</name>
    <dbReference type="NCBI Taxonomy" id="1974583"/>
    <lineage>
        <taxon>Bacteria</taxon>
        <taxon>Candidatus Harrisoniibacteriota</taxon>
    </lineage>
</organism>
<dbReference type="InterPro" id="IPR041657">
    <property type="entry name" value="HTH_17"/>
</dbReference>
<dbReference type="AlphaFoldDB" id="A0A2H0UT83"/>
<accession>A0A2H0UT83</accession>
<dbReference type="SUPFAM" id="SSF46955">
    <property type="entry name" value="Putative DNA-binding domain"/>
    <property type="match status" value="1"/>
</dbReference>
<evidence type="ECO:0000259" key="1">
    <source>
        <dbReference type="Pfam" id="PF12728"/>
    </source>
</evidence>
<protein>
    <recommendedName>
        <fullName evidence="1">Helix-turn-helix domain-containing protein</fullName>
    </recommendedName>
</protein>
<sequence>MNKRNKIYTLKDLEGILHVDERTLFRYLEKGVLKGSKVGKWRFTQEDIDNFLKRGRKKSSARK</sequence>